<dbReference type="EMBL" id="BSYO01000029">
    <property type="protein sequence ID" value="GMH25445.1"/>
    <property type="molecule type" value="Genomic_DNA"/>
</dbReference>
<evidence type="ECO:0000313" key="2">
    <source>
        <dbReference type="EMBL" id="GMH25445.1"/>
    </source>
</evidence>
<feature type="region of interest" description="Disordered" evidence="1">
    <location>
        <begin position="40"/>
        <end position="60"/>
    </location>
</feature>
<comment type="caution">
    <text evidence="2">The sequence shown here is derived from an EMBL/GenBank/DDBJ whole genome shotgun (WGS) entry which is preliminary data.</text>
</comment>
<reference evidence="2" key="1">
    <citation type="submission" date="2023-05" db="EMBL/GenBank/DDBJ databases">
        <title>Nepenthes gracilis genome sequencing.</title>
        <authorList>
            <person name="Fukushima K."/>
        </authorList>
    </citation>
    <scope>NUCLEOTIDE SEQUENCE</scope>
    <source>
        <strain evidence="2">SING2019-196</strain>
    </source>
</reference>
<accession>A0AAD3T8B9</accession>
<evidence type="ECO:0000256" key="1">
    <source>
        <dbReference type="SAM" id="MobiDB-lite"/>
    </source>
</evidence>
<organism evidence="2 3">
    <name type="scientific">Nepenthes gracilis</name>
    <name type="common">Slender pitcher plant</name>
    <dbReference type="NCBI Taxonomy" id="150966"/>
    <lineage>
        <taxon>Eukaryota</taxon>
        <taxon>Viridiplantae</taxon>
        <taxon>Streptophyta</taxon>
        <taxon>Embryophyta</taxon>
        <taxon>Tracheophyta</taxon>
        <taxon>Spermatophyta</taxon>
        <taxon>Magnoliopsida</taxon>
        <taxon>eudicotyledons</taxon>
        <taxon>Gunneridae</taxon>
        <taxon>Pentapetalae</taxon>
        <taxon>Caryophyllales</taxon>
        <taxon>Nepenthaceae</taxon>
        <taxon>Nepenthes</taxon>
    </lineage>
</organism>
<name>A0AAD3T8B9_NEPGR</name>
<protein>
    <submittedName>
        <fullName evidence="2">Uncharacterized protein</fullName>
    </submittedName>
</protein>
<proteinExistence type="predicted"/>
<sequence length="104" mass="11249">MVREPLAGAIEASSEMKNYGRISSLTRHWRASHIPTTWPSKAAASMTPRPVRNSEVKSGERAVLSVNPGSAFSTVSGHLPRRGFTIHIKSHLTTIPGNSIQDSS</sequence>
<dbReference type="AlphaFoldDB" id="A0AAD3T8B9"/>
<keyword evidence="3" id="KW-1185">Reference proteome</keyword>
<gene>
    <name evidence="2" type="ORF">Nepgr_027288</name>
</gene>
<dbReference type="Proteomes" id="UP001279734">
    <property type="component" value="Unassembled WGS sequence"/>
</dbReference>
<evidence type="ECO:0000313" key="3">
    <source>
        <dbReference type="Proteomes" id="UP001279734"/>
    </source>
</evidence>